<name>A0A0F9ZT70_TRIHA</name>
<protein>
    <recommendedName>
        <fullName evidence="3">Major facilitator superfamily (MFS) profile domain-containing protein</fullName>
    </recommendedName>
</protein>
<feature type="transmembrane region" description="Helical" evidence="2">
    <location>
        <begin position="436"/>
        <end position="459"/>
    </location>
</feature>
<comment type="subcellular location">
    <subcellularLocation>
        <location evidence="1">Membrane</location>
        <topology evidence="1">Multi-pass membrane protein</topology>
    </subcellularLocation>
</comment>
<sequence length="487" mass="53626">MNRLQVDSHRLRETCHWLYHESGLRSVHITGRDAYLIILARTCRMFAFGGTSLIMALFFTTLGFSDPQLGLFMSMTLAGDTVLSFLLTFMADSLGRRRVFFGSGLLMSISGLVFLYFENFWILLLAAVIGVISASGGDFGPFRAIEESVLSHLTNPQTRSDVLSWYVVTSNLGSAVGIEVAGRVIEELKRRGGWSEIRIYHAVFGAYIVMGVANMVFSCLMTDNCEITEPVLSIDEGAQVTQGLLSNSDEEAEDEIVQPTTESPVEQKKSRFAEISSKTRSVMYKLWFLLTVDCLADGMVSYTLTNYYLDRKFHLPKSQLGDLMSTNYILGSISTVFAGPLSRHLGLVNTMVFTHLPSSMAVLLFPVPQGIVLTVILLFIRGGLNNMDQAPRVALIAATVKPGERTAVMGITSTLRTLASLLGPSITGALADSDKFWVAFVAAGALRVAYDLGLWAMFINVKLHEHEESDQDTSKARRVADEEESTD</sequence>
<feature type="transmembrane region" description="Helical" evidence="2">
    <location>
        <begin position="123"/>
        <end position="142"/>
    </location>
</feature>
<evidence type="ECO:0000256" key="1">
    <source>
        <dbReference type="ARBA" id="ARBA00004141"/>
    </source>
</evidence>
<feature type="transmembrane region" description="Helical" evidence="2">
    <location>
        <begin position="70"/>
        <end position="87"/>
    </location>
</feature>
<accession>A0A0F9ZT70</accession>
<dbReference type="OrthoDB" id="10027823at2759"/>
<feature type="transmembrane region" description="Helical" evidence="2">
    <location>
        <begin position="197"/>
        <end position="217"/>
    </location>
</feature>
<dbReference type="Gene3D" id="1.20.1250.20">
    <property type="entry name" value="MFS general substrate transporter like domains"/>
    <property type="match status" value="2"/>
</dbReference>
<dbReference type="OMA" id="HATFWVY"/>
<dbReference type="PROSITE" id="PS50850">
    <property type="entry name" value="MFS"/>
    <property type="match status" value="1"/>
</dbReference>
<dbReference type="InterPro" id="IPR011701">
    <property type="entry name" value="MFS"/>
</dbReference>
<dbReference type="AlphaFoldDB" id="A0A0F9ZT70"/>
<feature type="transmembrane region" description="Helical" evidence="2">
    <location>
        <begin position="360"/>
        <end position="380"/>
    </location>
</feature>
<organism evidence="4 5">
    <name type="scientific">Trichoderma harzianum</name>
    <name type="common">Hypocrea lixii</name>
    <dbReference type="NCBI Taxonomy" id="5544"/>
    <lineage>
        <taxon>Eukaryota</taxon>
        <taxon>Fungi</taxon>
        <taxon>Dikarya</taxon>
        <taxon>Ascomycota</taxon>
        <taxon>Pezizomycotina</taxon>
        <taxon>Sordariomycetes</taxon>
        <taxon>Hypocreomycetidae</taxon>
        <taxon>Hypocreales</taxon>
        <taxon>Hypocreaceae</taxon>
        <taxon>Trichoderma</taxon>
    </lineage>
</organism>
<proteinExistence type="predicted"/>
<dbReference type="Proteomes" id="UP000034112">
    <property type="component" value="Unassembled WGS sequence"/>
</dbReference>
<evidence type="ECO:0000313" key="5">
    <source>
        <dbReference type="Proteomes" id="UP000034112"/>
    </source>
</evidence>
<keyword evidence="2" id="KW-0472">Membrane</keyword>
<keyword evidence="2" id="KW-0812">Transmembrane</keyword>
<dbReference type="GO" id="GO:0000329">
    <property type="term" value="C:fungal-type vacuole membrane"/>
    <property type="evidence" value="ECO:0007669"/>
    <property type="project" value="TreeGrafter"/>
</dbReference>
<dbReference type="GO" id="GO:0022857">
    <property type="term" value="F:transmembrane transporter activity"/>
    <property type="evidence" value="ECO:0007669"/>
    <property type="project" value="InterPro"/>
</dbReference>
<feature type="transmembrane region" description="Helical" evidence="2">
    <location>
        <begin position="286"/>
        <end position="308"/>
    </location>
</feature>
<feature type="transmembrane region" description="Helical" evidence="2">
    <location>
        <begin position="328"/>
        <end position="348"/>
    </location>
</feature>
<dbReference type="InterPro" id="IPR036259">
    <property type="entry name" value="MFS_trans_sf"/>
</dbReference>
<comment type="caution">
    <text evidence="4">The sequence shown here is derived from an EMBL/GenBank/DDBJ whole genome shotgun (WGS) entry which is preliminary data.</text>
</comment>
<feature type="domain" description="Major facilitator superfamily (MFS) profile" evidence="3">
    <location>
        <begin position="33"/>
        <end position="462"/>
    </location>
</feature>
<dbReference type="SUPFAM" id="SSF103473">
    <property type="entry name" value="MFS general substrate transporter"/>
    <property type="match status" value="1"/>
</dbReference>
<dbReference type="EMBL" id="JOKZ01000110">
    <property type="protein sequence ID" value="KKP03442.1"/>
    <property type="molecule type" value="Genomic_DNA"/>
</dbReference>
<gene>
    <name evidence="4" type="ORF">THAR02_04471</name>
</gene>
<dbReference type="PANTHER" id="PTHR23520">
    <property type="entry name" value="TRANSPORTER, PUTATIVE (AFU_ORTHOLOGUE AFUA_3G04000)-RELATED"/>
    <property type="match status" value="1"/>
</dbReference>
<reference evidence="5" key="1">
    <citation type="journal article" date="2015" name="Genome Announc.">
        <title>Draft whole-genome sequence of the biocontrol agent Trichoderma harzianum T6776.</title>
        <authorList>
            <person name="Baroncelli R."/>
            <person name="Piaggeschi G."/>
            <person name="Fiorini L."/>
            <person name="Bertolini E."/>
            <person name="Zapparata A."/>
            <person name="Pe M.E."/>
            <person name="Sarrocco S."/>
            <person name="Vannacci G."/>
        </authorList>
    </citation>
    <scope>NUCLEOTIDE SEQUENCE [LARGE SCALE GENOMIC DNA]</scope>
    <source>
        <strain evidence="5">T6776</strain>
    </source>
</reference>
<feature type="transmembrane region" description="Helical" evidence="2">
    <location>
        <begin position="45"/>
        <end position="64"/>
    </location>
</feature>
<evidence type="ECO:0000256" key="2">
    <source>
        <dbReference type="SAM" id="Phobius"/>
    </source>
</evidence>
<keyword evidence="2" id="KW-1133">Transmembrane helix</keyword>
<evidence type="ECO:0000313" key="4">
    <source>
        <dbReference type="EMBL" id="KKP03442.1"/>
    </source>
</evidence>
<dbReference type="PANTHER" id="PTHR23520:SF5">
    <property type="entry name" value="TRANSPORTER, PUTATIVE (AFU_ORTHOLOGUE AFUA_3G04000)-RELATED"/>
    <property type="match status" value="1"/>
</dbReference>
<dbReference type="InterPro" id="IPR020846">
    <property type="entry name" value="MFS_dom"/>
</dbReference>
<evidence type="ECO:0000259" key="3">
    <source>
        <dbReference type="PROSITE" id="PS50850"/>
    </source>
</evidence>
<dbReference type="Pfam" id="PF07690">
    <property type="entry name" value="MFS_1"/>
    <property type="match status" value="2"/>
</dbReference>